<dbReference type="OrthoDB" id="581140at2"/>
<organism evidence="2 3">
    <name type="scientific">Kolteria novifilia</name>
    <dbReference type="NCBI Taxonomy" id="2527975"/>
    <lineage>
        <taxon>Bacteria</taxon>
        <taxon>Pseudomonadati</taxon>
        <taxon>Planctomycetota</taxon>
        <taxon>Planctomycetia</taxon>
        <taxon>Kolteriales</taxon>
        <taxon>Kolteriaceae</taxon>
        <taxon>Kolteria</taxon>
    </lineage>
</organism>
<evidence type="ECO:0000313" key="2">
    <source>
        <dbReference type="EMBL" id="QDU64662.1"/>
    </source>
</evidence>
<dbReference type="PANTHER" id="PTHR37489:SF1">
    <property type="entry name" value="DUF3500 DOMAIN-CONTAINING PROTEIN"/>
    <property type="match status" value="1"/>
</dbReference>
<protein>
    <recommendedName>
        <fullName evidence="4">DUF3500 domain-containing protein</fullName>
    </recommendedName>
</protein>
<keyword evidence="1" id="KW-0732">Signal</keyword>
<accession>A0A518BCF0</accession>
<sequence length="347" mass="38301" precursor="true">MRVSRTVLCLTVVLLGSWLTARAAEPSTSAKRAVAMSNAAEALTASLDESQKAQVELPFADEKRTDWHWIPKPRRKGLAIGKMNAEQRERVFELVKAGLSDEGYDKARKVIILEELVGHLEGSQATHNRDPGRYYITIFGKPAPSGEWGWSFEGHHLSLNFTLGGGKVVSATPIFLGANPRLIHEKWSLGPPVGTRGLEKEEGLARDLFKSLSGKQREAAHIAMEPPQELRGGPPAKLYGGEPLGIAGAELSPVQKRYLHALMSTYVKNLEPTIASDLLARIGRDSLDETYFGWWGSDDPDKPHFYRVQGPTFTIEFDNTQEDPTGRSANHIHSVLRSTKVDFGREG</sequence>
<dbReference type="Proteomes" id="UP000317093">
    <property type="component" value="Chromosome"/>
</dbReference>
<dbReference type="KEGG" id="knv:Pan216_55530"/>
<feature type="chain" id="PRO_5022231229" description="DUF3500 domain-containing protein" evidence="1">
    <location>
        <begin position="24"/>
        <end position="347"/>
    </location>
</feature>
<dbReference type="RefSeq" id="WP_145263021.1">
    <property type="nucleotide sequence ID" value="NZ_CP036279.1"/>
</dbReference>
<evidence type="ECO:0000313" key="3">
    <source>
        <dbReference type="Proteomes" id="UP000317093"/>
    </source>
</evidence>
<dbReference type="Pfam" id="PF12006">
    <property type="entry name" value="DUF3500"/>
    <property type="match status" value="1"/>
</dbReference>
<name>A0A518BCF0_9BACT</name>
<dbReference type="InterPro" id="IPR021889">
    <property type="entry name" value="DUF3500"/>
</dbReference>
<evidence type="ECO:0008006" key="4">
    <source>
        <dbReference type="Google" id="ProtNLM"/>
    </source>
</evidence>
<keyword evidence="3" id="KW-1185">Reference proteome</keyword>
<proteinExistence type="predicted"/>
<dbReference type="AlphaFoldDB" id="A0A518BCF0"/>
<evidence type="ECO:0000256" key="1">
    <source>
        <dbReference type="SAM" id="SignalP"/>
    </source>
</evidence>
<feature type="signal peptide" evidence="1">
    <location>
        <begin position="1"/>
        <end position="23"/>
    </location>
</feature>
<dbReference type="EMBL" id="CP036279">
    <property type="protein sequence ID" value="QDU64662.1"/>
    <property type="molecule type" value="Genomic_DNA"/>
</dbReference>
<dbReference type="PANTHER" id="PTHR37489">
    <property type="entry name" value="DUF3500 DOMAIN-CONTAINING PROTEIN"/>
    <property type="match status" value="1"/>
</dbReference>
<reference evidence="2 3" key="1">
    <citation type="submission" date="2019-02" db="EMBL/GenBank/DDBJ databases">
        <title>Deep-cultivation of Planctomycetes and their phenomic and genomic characterization uncovers novel biology.</title>
        <authorList>
            <person name="Wiegand S."/>
            <person name="Jogler M."/>
            <person name="Boedeker C."/>
            <person name="Pinto D."/>
            <person name="Vollmers J."/>
            <person name="Rivas-Marin E."/>
            <person name="Kohn T."/>
            <person name="Peeters S.H."/>
            <person name="Heuer A."/>
            <person name="Rast P."/>
            <person name="Oberbeckmann S."/>
            <person name="Bunk B."/>
            <person name="Jeske O."/>
            <person name="Meyerdierks A."/>
            <person name="Storesund J.E."/>
            <person name="Kallscheuer N."/>
            <person name="Luecker S."/>
            <person name="Lage O.M."/>
            <person name="Pohl T."/>
            <person name="Merkel B.J."/>
            <person name="Hornburger P."/>
            <person name="Mueller R.-W."/>
            <person name="Bruemmer F."/>
            <person name="Labrenz M."/>
            <person name="Spormann A.M."/>
            <person name="Op den Camp H."/>
            <person name="Overmann J."/>
            <person name="Amann R."/>
            <person name="Jetten M.S.M."/>
            <person name="Mascher T."/>
            <person name="Medema M.H."/>
            <person name="Devos D.P."/>
            <person name="Kaster A.-K."/>
            <person name="Ovreas L."/>
            <person name="Rohde M."/>
            <person name="Galperin M.Y."/>
            <person name="Jogler C."/>
        </authorList>
    </citation>
    <scope>NUCLEOTIDE SEQUENCE [LARGE SCALE GENOMIC DNA]</scope>
    <source>
        <strain evidence="2 3">Pan216</strain>
    </source>
</reference>
<gene>
    <name evidence="2" type="ORF">Pan216_55530</name>
</gene>